<evidence type="ECO:0000256" key="1">
    <source>
        <dbReference type="ARBA" id="ARBA00009684"/>
    </source>
</evidence>
<evidence type="ECO:0000256" key="3">
    <source>
        <dbReference type="ARBA" id="ARBA00017473"/>
    </source>
</evidence>
<keyword evidence="7 10" id="KW-0067">ATP-binding</keyword>
<dbReference type="InterPro" id="IPR036554">
    <property type="entry name" value="GHMP_kinase_C_sf"/>
</dbReference>
<dbReference type="GO" id="GO:0050515">
    <property type="term" value="F:4-(cytidine 5'-diphospho)-2-C-methyl-D-erythritol kinase activity"/>
    <property type="evidence" value="ECO:0007669"/>
    <property type="project" value="UniProtKB-EC"/>
</dbReference>
<comment type="caution">
    <text evidence="13">The sequence shown here is derived from an EMBL/GenBank/DDBJ whole genome shotgun (WGS) entry which is preliminary data.</text>
</comment>
<comment type="pathway">
    <text evidence="10">Isoprenoid biosynthesis; isopentenyl diphosphate biosynthesis via DXP pathway; isopentenyl diphosphate from 1-deoxy-D-xylulose 5-phosphate: step 3/6.</text>
</comment>
<name>A0ABS8CBS4_9BURK</name>
<sequence>MLYDVPAPAKLNLFLHVVGRRPDGYHLLQTVFRFIDLSDVLSFDLRRDGQLSCENDLDIPPESDLVLRAARLLQQHTGVRQGAHIVCRKHIPAGGGLGGGSSDAATTLIALNRLWQTGLDRTALARLGVQLGADVPVFLYGQPAFAEGIGEQLTAVPVPDCAYLVVQPDAFVSTPEVFSAPELTRDSESIKITFFADWQKDCESFFGKNDLEPVVMARYPAVQAAQKWLAQQGVVARMTGSGACMFAQYPDLQQASSNQKQIAGKIAVSLQESSNSTGSMPLSAIRQVWACVGLQDHPLRYW</sequence>
<dbReference type="EMBL" id="JACDXW010000003">
    <property type="protein sequence ID" value="MCB5363479.1"/>
    <property type="molecule type" value="Genomic_DNA"/>
</dbReference>
<evidence type="ECO:0000256" key="10">
    <source>
        <dbReference type="HAMAP-Rule" id="MF_00061"/>
    </source>
</evidence>
<dbReference type="NCBIfam" id="NF011202">
    <property type="entry name" value="PRK14608.1"/>
    <property type="match status" value="1"/>
</dbReference>
<evidence type="ECO:0000313" key="13">
    <source>
        <dbReference type="EMBL" id="MCB5363479.1"/>
    </source>
</evidence>
<feature type="active site" evidence="10">
    <location>
        <position position="134"/>
    </location>
</feature>
<keyword evidence="5 10" id="KW-0547">Nucleotide-binding</keyword>
<dbReference type="SUPFAM" id="SSF55060">
    <property type="entry name" value="GHMP Kinase, C-terminal domain"/>
    <property type="match status" value="1"/>
</dbReference>
<keyword evidence="8 10" id="KW-0414">Isoprene biosynthesis</keyword>
<reference evidence="13 14" key="1">
    <citation type="submission" date="2020-07" db="EMBL/GenBank/DDBJ databases">
        <title>Pusillimonas sp. nov., isolated from poultry manure in Taiwan.</title>
        <authorList>
            <person name="Lin S.-Y."/>
            <person name="Tang Y.-S."/>
            <person name="Young C.-C."/>
        </authorList>
    </citation>
    <scope>NUCLEOTIDE SEQUENCE [LARGE SCALE GENOMIC DNA]</scope>
    <source>
        <strain evidence="13 14">CC-YST705</strain>
    </source>
</reference>
<keyword evidence="6 10" id="KW-0418">Kinase</keyword>
<protein>
    <recommendedName>
        <fullName evidence="3 10">4-diphosphocytidyl-2-C-methyl-D-erythritol kinase</fullName>
        <shortName evidence="10">CMK</shortName>
        <ecNumber evidence="2 10">2.7.1.148</ecNumber>
    </recommendedName>
    <alternativeName>
        <fullName evidence="9 10">4-(cytidine-5'-diphospho)-2-C-methyl-D-erythritol kinase</fullName>
    </alternativeName>
</protein>
<dbReference type="NCBIfam" id="TIGR00154">
    <property type="entry name" value="ispE"/>
    <property type="match status" value="1"/>
</dbReference>
<dbReference type="PIRSF" id="PIRSF010376">
    <property type="entry name" value="IspE"/>
    <property type="match status" value="1"/>
</dbReference>
<dbReference type="PANTHER" id="PTHR43527">
    <property type="entry name" value="4-DIPHOSPHOCYTIDYL-2-C-METHYL-D-ERYTHRITOL KINASE, CHLOROPLASTIC"/>
    <property type="match status" value="1"/>
</dbReference>
<dbReference type="Proteomes" id="UP000776983">
    <property type="component" value="Unassembled WGS sequence"/>
</dbReference>
<feature type="active site" evidence="10">
    <location>
        <position position="10"/>
    </location>
</feature>
<evidence type="ECO:0000256" key="9">
    <source>
        <dbReference type="ARBA" id="ARBA00032554"/>
    </source>
</evidence>
<evidence type="ECO:0000256" key="4">
    <source>
        <dbReference type="ARBA" id="ARBA00022679"/>
    </source>
</evidence>
<feature type="binding site" evidence="10">
    <location>
        <begin position="92"/>
        <end position="102"/>
    </location>
    <ligand>
        <name>ATP</name>
        <dbReference type="ChEBI" id="CHEBI:30616"/>
    </ligand>
</feature>
<dbReference type="InterPro" id="IPR006204">
    <property type="entry name" value="GHMP_kinase_N_dom"/>
</dbReference>
<accession>A0ABS8CBS4</accession>
<dbReference type="InterPro" id="IPR013750">
    <property type="entry name" value="GHMP_kinase_C_dom"/>
</dbReference>
<comment type="catalytic activity">
    <reaction evidence="10">
        <text>4-CDP-2-C-methyl-D-erythritol + ATP = 4-CDP-2-C-methyl-D-erythritol 2-phosphate + ADP + H(+)</text>
        <dbReference type="Rhea" id="RHEA:18437"/>
        <dbReference type="ChEBI" id="CHEBI:15378"/>
        <dbReference type="ChEBI" id="CHEBI:30616"/>
        <dbReference type="ChEBI" id="CHEBI:57823"/>
        <dbReference type="ChEBI" id="CHEBI:57919"/>
        <dbReference type="ChEBI" id="CHEBI:456216"/>
        <dbReference type="EC" id="2.7.1.148"/>
    </reaction>
</comment>
<evidence type="ECO:0000256" key="5">
    <source>
        <dbReference type="ARBA" id="ARBA00022741"/>
    </source>
</evidence>
<evidence type="ECO:0000256" key="2">
    <source>
        <dbReference type="ARBA" id="ARBA00012052"/>
    </source>
</evidence>
<dbReference type="EC" id="2.7.1.148" evidence="2 10"/>
<keyword evidence="14" id="KW-1185">Reference proteome</keyword>
<organism evidence="13 14">
    <name type="scientific">Mesopusillimonas faecipullorum</name>
    <dbReference type="NCBI Taxonomy" id="2755040"/>
    <lineage>
        <taxon>Bacteria</taxon>
        <taxon>Pseudomonadati</taxon>
        <taxon>Pseudomonadota</taxon>
        <taxon>Betaproteobacteria</taxon>
        <taxon>Burkholderiales</taxon>
        <taxon>Alcaligenaceae</taxon>
        <taxon>Mesopusillimonas</taxon>
    </lineage>
</organism>
<gene>
    <name evidence="10 13" type="primary">ispE</name>
    <name evidence="13" type="ORF">H0484_06930</name>
</gene>
<feature type="domain" description="GHMP kinase C-terminal" evidence="12">
    <location>
        <begin position="206"/>
        <end position="256"/>
    </location>
</feature>
<evidence type="ECO:0000256" key="6">
    <source>
        <dbReference type="ARBA" id="ARBA00022777"/>
    </source>
</evidence>
<dbReference type="InterPro" id="IPR004424">
    <property type="entry name" value="IspE"/>
</dbReference>
<dbReference type="InterPro" id="IPR014721">
    <property type="entry name" value="Ribsml_uS5_D2-typ_fold_subgr"/>
</dbReference>
<evidence type="ECO:0000259" key="11">
    <source>
        <dbReference type="Pfam" id="PF00288"/>
    </source>
</evidence>
<evidence type="ECO:0000256" key="8">
    <source>
        <dbReference type="ARBA" id="ARBA00023229"/>
    </source>
</evidence>
<dbReference type="Gene3D" id="3.30.230.10">
    <property type="match status" value="1"/>
</dbReference>
<keyword evidence="4 10" id="KW-0808">Transferase</keyword>
<dbReference type="Gene3D" id="3.30.70.890">
    <property type="entry name" value="GHMP kinase, C-terminal domain"/>
    <property type="match status" value="1"/>
</dbReference>
<dbReference type="HAMAP" id="MF_00061">
    <property type="entry name" value="IspE"/>
    <property type="match status" value="1"/>
</dbReference>
<evidence type="ECO:0000256" key="7">
    <source>
        <dbReference type="ARBA" id="ARBA00022840"/>
    </source>
</evidence>
<comment type="similarity">
    <text evidence="1 10">Belongs to the GHMP kinase family. IspE subfamily.</text>
</comment>
<comment type="function">
    <text evidence="10">Catalyzes the phosphorylation of the position 2 hydroxy group of 4-diphosphocytidyl-2C-methyl-D-erythritol.</text>
</comment>
<dbReference type="PANTHER" id="PTHR43527:SF2">
    <property type="entry name" value="4-DIPHOSPHOCYTIDYL-2-C-METHYL-D-ERYTHRITOL KINASE, CHLOROPLASTIC"/>
    <property type="match status" value="1"/>
</dbReference>
<dbReference type="InterPro" id="IPR020568">
    <property type="entry name" value="Ribosomal_Su5_D2-typ_SF"/>
</dbReference>
<dbReference type="SUPFAM" id="SSF54211">
    <property type="entry name" value="Ribosomal protein S5 domain 2-like"/>
    <property type="match status" value="1"/>
</dbReference>
<dbReference type="Pfam" id="PF00288">
    <property type="entry name" value="GHMP_kinases_N"/>
    <property type="match status" value="1"/>
</dbReference>
<evidence type="ECO:0000313" key="14">
    <source>
        <dbReference type="Proteomes" id="UP000776983"/>
    </source>
</evidence>
<feature type="domain" description="GHMP kinase N-terminal" evidence="11">
    <location>
        <begin position="65"/>
        <end position="142"/>
    </location>
</feature>
<evidence type="ECO:0000259" key="12">
    <source>
        <dbReference type="Pfam" id="PF08544"/>
    </source>
</evidence>
<dbReference type="Pfam" id="PF08544">
    <property type="entry name" value="GHMP_kinases_C"/>
    <property type="match status" value="1"/>
</dbReference>
<dbReference type="RefSeq" id="WP_226953826.1">
    <property type="nucleotide sequence ID" value="NZ_JACDXW010000003.1"/>
</dbReference>
<proteinExistence type="inferred from homology"/>